<protein>
    <submittedName>
        <fullName evidence="5">Transcriptional regulator, HxlR family</fullName>
    </submittedName>
</protein>
<name>A0A1T5NHE5_9BACT</name>
<gene>
    <name evidence="5" type="ORF">SAMN05660461_1608</name>
</gene>
<sequence length="114" mass="13278">MKDFRHQNRLYYSPVEFAMNYIGGTWKMPILVALREGPVRYGDLKKSISHITDKMLITQLRDLEEKNMVTRKAYAEKPPRVDYALTERAKQALSVIDALHAYGAFLMKEEEITL</sequence>
<dbReference type="AlphaFoldDB" id="A0A1T5NHE5"/>
<dbReference type="SUPFAM" id="SSF46785">
    <property type="entry name" value="Winged helix' DNA-binding domain"/>
    <property type="match status" value="1"/>
</dbReference>
<evidence type="ECO:0000259" key="4">
    <source>
        <dbReference type="PROSITE" id="PS51118"/>
    </source>
</evidence>
<keyword evidence="6" id="KW-1185">Reference proteome</keyword>
<dbReference type="Proteomes" id="UP000190166">
    <property type="component" value="Unassembled WGS sequence"/>
</dbReference>
<keyword evidence="1" id="KW-0805">Transcription regulation</keyword>
<evidence type="ECO:0000313" key="5">
    <source>
        <dbReference type="EMBL" id="SKC99806.1"/>
    </source>
</evidence>
<dbReference type="PROSITE" id="PS51118">
    <property type="entry name" value="HTH_HXLR"/>
    <property type="match status" value="1"/>
</dbReference>
<dbReference type="InterPro" id="IPR036390">
    <property type="entry name" value="WH_DNA-bd_sf"/>
</dbReference>
<organism evidence="5 6">
    <name type="scientific">Chitinophaga ginsengisegetis</name>
    <dbReference type="NCBI Taxonomy" id="393003"/>
    <lineage>
        <taxon>Bacteria</taxon>
        <taxon>Pseudomonadati</taxon>
        <taxon>Bacteroidota</taxon>
        <taxon>Chitinophagia</taxon>
        <taxon>Chitinophagales</taxon>
        <taxon>Chitinophagaceae</taxon>
        <taxon>Chitinophaga</taxon>
    </lineage>
</organism>
<dbReference type="PANTHER" id="PTHR33204">
    <property type="entry name" value="TRANSCRIPTIONAL REGULATOR, MARR FAMILY"/>
    <property type="match status" value="1"/>
</dbReference>
<dbReference type="InterPro" id="IPR036388">
    <property type="entry name" value="WH-like_DNA-bd_sf"/>
</dbReference>
<dbReference type="GO" id="GO:0003677">
    <property type="term" value="F:DNA binding"/>
    <property type="evidence" value="ECO:0007669"/>
    <property type="project" value="UniProtKB-KW"/>
</dbReference>
<evidence type="ECO:0000256" key="3">
    <source>
        <dbReference type="ARBA" id="ARBA00023163"/>
    </source>
</evidence>
<dbReference type="RefSeq" id="WP_079468860.1">
    <property type="nucleotide sequence ID" value="NZ_FUZZ01000001.1"/>
</dbReference>
<keyword evidence="2" id="KW-0238">DNA-binding</keyword>
<proteinExistence type="predicted"/>
<accession>A0A1T5NHE5</accession>
<dbReference type="Gene3D" id="1.10.10.10">
    <property type="entry name" value="Winged helix-like DNA-binding domain superfamily/Winged helix DNA-binding domain"/>
    <property type="match status" value="1"/>
</dbReference>
<feature type="domain" description="HTH hxlR-type" evidence="4">
    <location>
        <begin position="13"/>
        <end position="111"/>
    </location>
</feature>
<reference evidence="5 6" key="1">
    <citation type="submission" date="2017-02" db="EMBL/GenBank/DDBJ databases">
        <authorList>
            <person name="Peterson S.W."/>
        </authorList>
    </citation>
    <scope>NUCLEOTIDE SEQUENCE [LARGE SCALE GENOMIC DNA]</scope>
    <source>
        <strain evidence="5 6">DSM 18108</strain>
    </source>
</reference>
<dbReference type="InterPro" id="IPR002577">
    <property type="entry name" value="HTH_HxlR"/>
</dbReference>
<dbReference type="STRING" id="393003.SAMN05660461_1608"/>
<dbReference type="Pfam" id="PF01638">
    <property type="entry name" value="HxlR"/>
    <property type="match status" value="1"/>
</dbReference>
<keyword evidence="3" id="KW-0804">Transcription</keyword>
<dbReference type="EMBL" id="FUZZ01000001">
    <property type="protein sequence ID" value="SKC99806.1"/>
    <property type="molecule type" value="Genomic_DNA"/>
</dbReference>
<evidence type="ECO:0000313" key="6">
    <source>
        <dbReference type="Proteomes" id="UP000190166"/>
    </source>
</evidence>
<evidence type="ECO:0000256" key="2">
    <source>
        <dbReference type="ARBA" id="ARBA00023125"/>
    </source>
</evidence>
<evidence type="ECO:0000256" key="1">
    <source>
        <dbReference type="ARBA" id="ARBA00023015"/>
    </source>
</evidence>
<dbReference type="PANTHER" id="PTHR33204:SF29">
    <property type="entry name" value="TRANSCRIPTIONAL REGULATOR"/>
    <property type="match status" value="1"/>
</dbReference>